<name>A0A7J8I166_MOLMO</name>
<evidence type="ECO:0000313" key="2">
    <source>
        <dbReference type="Proteomes" id="UP000550707"/>
    </source>
</evidence>
<dbReference type="InParanoid" id="A0A7J8I166"/>
<sequence length="183" mass="19534">MAKNSSLRCIVSLPSHFYSTPQIFRINCSLGRIQSPRNISHSGPARRARIACVVRTPPRGPSGLGSTLWASGEAAPPVVVLPSFLAKLLLRLLKLLPFSTSTSLRHGGRWAFSGWQLGLLSQSGLETSSPPGSSSLFRYVTEEQAEAAGLGIVWSLSGVSVHPFPLRPVGAGPCVALCLFRTE</sequence>
<proteinExistence type="predicted"/>
<organism evidence="1 2">
    <name type="scientific">Molossus molossus</name>
    <name type="common">Pallas' mastiff bat</name>
    <name type="synonym">Vespertilio molossus</name>
    <dbReference type="NCBI Taxonomy" id="27622"/>
    <lineage>
        <taxon>Eukaryota</taxon>
        <taxon>Metazoa</taxon>
        <taxon>Chordata</taxon>
        <taxon>Craniata</taxon>
        <taxon>Vertebrata</taxon>
        <taxon>Euteleostomi</taxon>
        <taxon>Mammalia</taxon>
        <taxon>Eutheria</taxon>
        <taxon>Laurasiatheria</taxon>
        <taxon>Chiroptera</taxon>
        <taxon>Yangochiroptera</taxon>
        <taxon>Molossidae</taxon>
        <taxon>Molossus</taxon>
    </lineage>
</organism>
<protein>
    <submittedName>
        <fullName evidence="1">Uncharacterized protein</fullName>
    </submittedName>
</protein>
<dbReference type="Proteomes" id="UP000550707">
    <property type="component" value="Unassembled WGS sequence"/>
</dbReference>
<keyword evidence="2" id="KW-1185">Reference proteome</keyword>
<evidence type="ECO:0000313" key="1">
    <source>
        <dbReference type="EMBL" id="KAF6477915.1"/>
    </source>
</evidence>
<accession>A0A7J8I166</accession>
<dbReference type="AlphaFoldDB" id="A0A7J8I166"/>
<comment type="caution">
    <text evidence="1">The sequence shown here is derived from an EMBL/GenBank/DDBJ whole genome shotgun (WGS) entry which is preliminary data.</text>
</comment>
<gene>
    <name evidence="1" type="ORF">HJG59_010810</name>
</gene>
<reference evidence="1 2" key="1">
    <citation type="journal article" date="2020" name="Nature">
        <title>Six reference-quality genomes reveal evolution of bat adaptations.</title>
        <authorList>
            <person name="Jebb D."/>
            <person name="Huang Z."/>
            <person name="Pippel M."/>
            <person name="Hughes G.M."/>
            <person name="Lavrichenko K."/>
            <person name="Devanna P."/>
            <person name="Winkler S."/>
            <person name="Jermiin L.S."/>
            <person name="Skirmuntt E.C."/>
            <person name="Katzourakis A."/>
            <person name="Burkitt-Gray L."/>
            <person name="Ray D.A."/>
            <person name="Sullivan K.A.M."/>
            <person name="Roscito J.G."/>
            <person name="Kirilenko B.M."/>
            <person name="Davalos L.M."/>
            <person name="Corthals A.P."/>
            <person name="Power M.L."/>
            <person name="Jones G."/>
            <person name="Ransome R.D."/>
            <person name="Dechmann D.K.N."/>
            <person name="Locatelli A.G."/>
            <person name="Puechmaille S.J."/>
            <person name="Fedrigo O."/>
            <person name="Jarvis E.D."/>
            <person name="Hiller M."/>
            <person name="Vernes S.C."/>
            <person name="Myers E.W."/>
            <person name="Teeling E.C."/>
        </authorList>
    </citation>
    <scope>NUCLEOTIDE SEQUENCE [LARGE SCALE GENOMIC DNA]</scope>
    <source>
        <strain evidence="1">MMolMol1</strain>
        <tissue evidence="1">Muscle</tissue>
    </source>
</reference>
<dbReference type="EMBL" id="JACASF010000005">
    <property type="protein sequence ID" value="KAF6477915.1"/>
    <property type="molecule type" value="Genomic_DNA"/>
</dbReference>